<evidence type="ECO:0000313" key="1">
    <source>
        <dbReference type="EMBL" id="KAJ7996703.1"/>
    </source>
</evidence>
<dbReference type="Proteomes" id="UP001157502">
    <property type="component" value="Chromosome 20"/>
</dbReference>
<protein>
    <submittedName>
        <fullName evidence="1">Uncharacterized protein</fullName>
    </submittedName>
</protein>
<reference evidence="1" key="1">
    <citation type="submission" date="2021-05" db="EMBL/GenBank/DDBJ databases">
        <authorList>
            <person name="Pan Q."/>
            <person name="Jouanno E."/>
            <person name="Zahm M."/>
            <person name="Klopp C."/>
            <person name="Cabau C."/>
            <person name="Louis A."/>
            <person name="Berthelot C."/>
            <person name="Parey E."/>
            <person name="Roest Crollius H."/>
            <person name="Montfort J."/>
            <person name="Robinson-Rechavi M."/>
            <person name="Bouchez O."/>
            <person name="Lampietro C."/>
            <person name="Lopez Roques C."/>
            <person name="Donnadieu C."/>
            <person name="Postlethwait J."/>
            <person name="Bobe J."/>
            <person name="Dillon D."/>
            <person name="Chandos A."/>
            <person name="von Hippel F."/>
            <person name="Guiguen Y."/>
        </authorList>
    </citation>
    <scope>NUCLEOTIDE SEQUENCE</scope>
    <source>
        <strain evidence="1">YG-Jan2019</strain>
    </source>
</reference>
<keyword evidence="2" id="KW-1185">Reference proteome</keyword>
<dbReference type="EMBL" id="CM055747">
    <property type="protein sequence ID" value="KAJ7996703.1"/>
    <property type="molecule type" value="Genomic_DNA"/>
</dbReference>
<evidence type="ECO:0000313" key="2">
    <source>
        <dbReference type="Proteomes" id="UP001157502"/>
    </source>
</evidence>
<gene>
    <name evidence="1" type="ORF">DPEC_G00239770</name>
</gene>
<sequence>MEVMANVSNTTVLMSPNTSGGLETASVPSPSNSSNVNEGTITTSVPSPSTSSVPSNITLGSSTFSPVTVTSNVTTGYSPPLNVSSSTPPQSSSDNTTSAVFSISLPALVPSNLTTGNSQNTTSPESTTSLPTTITTDVTTGLCNFSVPCANQSVYYWMVLAVSVSGDLKNESDIDNWLFGLFETYLNNCKPTNPVQSNGLTSTDTPQTTSATPTYPPGSSLFQGLEVSCTNSTGIRSTKCSLLLKLRNPMLPCCFSRALLLGAQNSSIQAQIVGNKVETVGAGVCGGQCAVVCASQQPTINTSTICSSFRNNTFTVSNTCSSTGTVNISCGLDGTLNVPLGNQTQMNCTSAPVVDNSGICNCSVYCNSTAAYYVFIIRINNTHLNISYISNLNSQVQCTGIVTGLQNCTVIVRLNNQVPVCEVNTALMQVFNNDQNIVYDGLVTRAGICGLPGPSGDILNSTFFFMNIDLTPGQFCEFKSASNFTGCNQGTNVCVRLNEVCISNVPSTPSTMTNNNYSTALTSTTLQPSNSTVLTSTTLQPSNSTVLTSTTLQPSNSTVLTSTTLQPSNSTALNSTTLQPSNSTVLTSTTLQPSNSTALNSTTLQPSNSTALNSTTLQPSNSTALNSTTLQPSNSTALNSTTLQPTSNSTALNSTTLQPSNSTALNSTTLQPSNSTALNSTTLQPSNSTALNSTTLQPTSNSTALNSTTLQSNTTSQGNTLVNATSTAVITNVTASNTSTASREQQANQLLNQTINVSALNSSQVFQLVSELEGLLNGPNVSLALGITSINIVSNLLNASPATLSSSSTKIIGIVDTVGLKLVVQQEASILTQSVALAVKTVDGSHFQQTSFSIPDPNTVQIRDVSRRRRSVTGAASSFPQGSVTFPSTLTSNLSPQQQMLASRLQFNFYQKSTVFQDPALGDSRLNSGILGASVANLSIQSLHDDVIITLRNTEPVPTNFVVSCAFWDFGMNGGSGGWNRNGCNVLNSTDNQTICGCDHLTSFGVLLDISRTGIVSRLQDTILSYITYIGCGISAIFLSVTLLTYLAFGKLRKDMPSKILIQLCLALLFLNLVFLLDSWLALYTNAVGLCISTAWFLHYFLLASFTWMGLEAVHMYIALIKVFNTYISNYMLKFSLVGWGVPLLVVIIVIAVDKNNYGLVGYAKYSDGTPSDDFCWLNNDIAFYAAVVAYFGVIFLFNFVMFIVVMVQLCRIKRQNPQNAKHRSGVQDIRSVVGLTLLLGLTWGFAFFAWGPVNLAFMYLFAIFNSFQGFFIFVFHCAAKENVRRQWRTYLCCGKLRLAENSDWSRTATQRTEKKSISANTRATSLSSDNFSRSNTSFNSSLLTTDPPERPAGGTDGPLDDRTVSAQEDPFSDVVYNEINHQLRDTRTQMNRTPSPSPSRDTRTHMNRTPSP</sequence>
<accession>A0ACC2FZD8</accession>
<comment type="caution">
    <text evidence="1">The sequence shown here is derived from an EMBL/GenBank/DDBJ whole genome shotgun (WGS) entry which is preliminary data.</text>
</comment>
<name>A0ACC2FZD8_DALPE</name>
<proteinExistence type="predicted"/>
<organism evidence="1 2">
    <name type="scientific">Dallia pectoralis</name>
    <name type="common">Alaska blackfish</name>
    <dbReference type="NCBI Taxonomy" id="75939"/>
    <lineage>
        <taxon>Eukaryota</taxon>
        <taxon>Metazoa</taxon>
        <taxon>Chordata</taxon>
        <taxon>Craniata</taxon>
        <taxon>Vertebrata</taxon>
        <taxon>Euteleostomi</taxon>
        <taxon>Actinopterygii</taxon>
        <taxon>Neopterygii</taxon>
        <taxon>Teleostei</taxon>
        <taxon>Protacanthopterygii</taxon>
        <taxon>Esociformes</taxon>
        <taxon>Umbridae</taxon>
        <taxon>Dallia</taxon>
    </lineage>
</organism>